<evidence type="ECO:0000256" key="1">
    <source>
        <dbReference type="SAM" id="SignalP"/>
    </source>
</evidence>
<evidence type="ECO:0000313" key="3">
    <source>
        <dbReference type="Proteomes" id="UP000054928"/>
    </source>
</evidence>
<feature type="chain" id="PRO_5006058796" description="RxLR-like protein" evidence="1">
    <location>
        <begin position="22"/>
        <end position="84"/>
    </location>
</feature>
<dbReference type="EMBL" id="CCYD01000645">
    <property type="protein sequence ID" value="CEG42564.1"/>
    <property type="molecule type" value="Genomic_DNA"/>
</dbReference>
<keyword evidence="1" id="KW-0732">Signal</keyword>
<organism evidence="2 3">
    <name type="scientific">Plasmopara halstedii</name>
    <name type="common">Downy mildew of sunflower</name>
    <dbReference type="NCBI Taxonomy" id="4781"/>
    <lineage>
        <taxon>Eukaryota</taxon>
        <taxon>Sar</taxon>
        <taxon>Stramenopiles</taxon>
        <taxon>Oomycota</taxon>
        <taxon>Peronosporomycetes</taxon>
        <taxon>Peronosporales</taxon>
        <taxon>Peronosporaceae</taxon>
        <taxon>Plasmopara</taxon>
    </lineage>
</organism>
<accession>A0A0P1ANG6</accession>
<keyword evidence="3" id="KW-1185">Reference proteome</keyword>
<reference evidence="3" key="1">
    <citation type="submission" date="2014-09" db="EMBL/GenBank/DDBJ databases">
        <authorList>
            <person name="Sharma Rahul"/>
            <person name="Thines Marco"/>
        </authorList>
    </citation>
    <scope>NUCLEOTIDE SEQUENCE [LARGE SCALE GENOMIC DNA]</scope>
</reference>
<protein>
    <recommendedName>
        <fullName evidence="4">RxLR-like protein</fullName>
    </recommendedName>
</protein>
<evidence type="ECO:0008006" key="4">
    <source>
        <dbReference type="Google" id="ProtNLM"/>
    </source>
</evidence>
<dbReference type="Proteomes" id="UP000054928">
    <property type="component" value="Unassembled WGS sequence"/>
</dbReference>
<sequence length="84" mass="9316">MRIHFIFFIITLVTFVSKTNSVGGLAGDRPSILVIPNSKTEFEPPTEAEEAKTTISTSPQEAKKVKTSFFIKAVLIRLVKCFKA</sequence>
<dbReference type="RefSeq" id="XP_036263229.1">
    <property type="nucleotide sequence ID" value="XM_036407535.1"/>
</dbReference>
<dbReference type="AlphaFoldDB" id="A0A0P1ANG6"/>
<dbReference type="GeneID" id="59052640"/>
<feature type="signal peptide" evidence="1">
    <location>
        <begin position="1"/>
        <end position="21"/>
    </location>
</feature>
<name>A0A0P1ANG6_PLAHL</name>
<proteinExistence type="predicted"/>
<evidence type="ECO:0000313" key="2">
    <source>
        <dbReference type="EMBL" id="CEG42564.1"/>
    </source>
</evidence>